<dbReference type="EMBL" id="FNHF01000001">
    <property type="protein sequence ID" value="SDL78551.1"/>
    <property type="molecule type" value="Genomic_DNA"/>
</dbReference>
<dbReference type="Proteomes" id="UP000182347">
    <property type="component" value="Unassembled WGS sequence"/>
</dbReference>
<evidence type="ECO:0000313" key="2">
    <source>
        <dbReference type="Proteomes" id="UP000182347"/>
    </source>
</evidence>
<dbReference type="PROSITE" id="PS51257">
    <property type="entry name" value="PROKAR_LIPOPROTEIN"/>
    <property type="match status" value="1"/>
</dbReference>
<evidence type="ECO:0000313" key="1">
    <source>
        <dbReference type="EMBL" id="SDL78551.1"/>
    </source>
</evidence>
<name>A0A1G9MWZ9_9BACI</name>
<gene>
    <name evidence="1" type="ORF">SAMN05216244_0753</name>
</gene>
<dbReference type="OrthoDB" id="2691995at2"/>
<dbReference type="RefSeq" id="WP_074597504.1">
    <property type="nucleotide sequence ID" value="NZ_FNHF01000001.1"/>
</dbReference>
<reference evidence="2" key="1">
    <citation type="submission" date="2016-10" db="EMBL/GenBank/DDBJ databases">
        <authorList>
            <person name="Varghese N."/>
            <person name="Submissions S."/>
        </authorList>
    </citation>
    <scope>NUCLEOTIDE SEQUENCE [LARGE SCALE GENOMIC DNA]</scope>
    <source>
        <strain evidence="2">CGMCC 1.6199</strain>
    </source>
</reference>
<proteinExistence type="predicted"/>
<accession>A0A1G9MWZ9</accession>
<evidence type="ECO:0008006" key="3">
    <source>
        <dbReference type="Google" id="ProtNLM"/>
    </source>
</evidence>
<sequence length="126" mass="14595">MRHITKQRWLTFIFVGLILISTSCNAKHPIEEISFAPSDYQVFFYSTNSYPKIENEYLTAILDLKHKYPEQMDNIERKETTKEAAKRKEIGEYPSLVIVKNGETISTLSGDTKKSEVLQHLLKTIN</sequence>
<dbReference type="STRING" id="482461.SAMN05216244_0753"/>
<keyword evidence="2" id="KW-1185">Reference proteome</keyword>
<organism evidence="1 2">
    <name type="scientific">Sediminibacillus halophilus</name>
    <dbReference type="NCBI Taxonomy" id="482461"/>
    <lineage>
        <taxon>Bacteria</taxon>
        <taxon>Bacillati</taxon>
        <taxon>Bacillota</taxon>
        <taxon>Bacilli</taxon>
        <taxon>Bacillales</taxon>
        <taxon>Bacillaceae</taxon>
        <taxon>Sediminibacillus</taxon>
    </lineage>
</organism>
<dbReference type="AlphaFoldDB" id="A0A1G9MWZ9"/>
<protein>
    <recommendedName>
        <fullName evidence="3">Small peptidoglycan-associated lipoprotein</fullName>
    </recommendedName>
</protein>